<reference evidence="3" key="1">
    <citation type="submission" date="2025-08" db="UniProtKB">
        <authorList>
            <consortium name="RefSeq"/>
        </authorList>
    </citation>
    <scope>IDENTIFICATION</scope>
    <source>
        <tissue evidence="3">Blood</tissue>
    </source>
</reference>
<dbReference type="PANTHER" id="PTHR40387:SF4">
    <property type="entry name" value="PROTEIN FAM240C"/>
    <property type="match status" value="1"/>
</dbReference>
<proteinExistence type="predicted"/>
<name>A0ABM4PCP7_EQUPR</name>
<dbReference type="PANTHER" id="PTHR40387">
    <property type="entry name" value="PROTEIN FAM240B"/>
    <property type="match status" value="1"/>
</dbReference>
<dbReference type="InterPro" id="IPR040261">
    <property type="entry name" value="FAM240"/>
</dbReference>
<evidence type="ECO:0000256" key="1">
    <source>
        <dbReference type="SAM" id="MobiDB-lite"/>
    </source>
</evidence>
<dbReference type="GeneID" id="139083306"/>
<gene>
    <name evidence="3" type="primary">FAM240C</name>
</gene>
<feature type="region of interest" description="Disordered" evidence="1">
    <location>
        <begin position="1"/>
        <end position="33"/>
    </location>
</feature>
<feature type="region of interest" description="Disordered" evidence="1">
    <location>
        <begin position="101"/>
        <end position="131"/>
    </location>
</feature>
<sequence>MSPARIRVSSGRNGGEAPGDDIRGRPPRTSPIWLRNDLKKMSKNYTWKYPRRVGYDAGVLKTFWEKRIELHTKQQQSEDMRLRRSALDRLRSEWAQKLEKRNEMLQSSREAPQPSSLLGVQPVRAPDKTAA</sequence>
<feature type="compositionally biased region" description="Polar residues" evidence="1">
    <location>
        <begin position="104"/>
        <end position="118"/>
    </location>
</feature>
<dbReference type="RefSeq" id="XP_070474968.1">
    <property type="nucleotide sequence ID" value="XM_070618867.1"/>
</dbReference>
<evidence type="ECO:0000313" key="3">
    <source>
        <dbReference type="RefSeq" id="XP_070474968.1"/>
    </source>
</evidence>
<organism evidence="2 3">
    <name type="scientific">Equus przewalskii</name>
    <name type="common">Przewalski's horse</name>
    <name type="synonym">Equus caballus przewalskii</name>
    <dbReference type="NCBI Taxonomy" id="9798"/>
    <lineage>
        <taxon>Eukaryota</taxon>
        <taxon>Metazoa</taxon>
        <taxon>Chordata</taxon>
        <taxon>Craniata</taxon>
        <taxon>Vertebrata</taxon>
        <taxon>Euteleostomi</taxon>
        <taxon>Mammalia</taxon>
        <taxon>Eutheria</taxon>
        <taxon>Laurasiatheria</taxon>
        <taxon>Perissodactyla</taxon>
        <taxon>Equidae</taxon>
        <taxon>Equus</taxon>
    </lineage>
</organism>
<keyword evidence="2" id="KW-1185">Reference proteome</keyword>
<dbReference type="Proteomes" id="UP001652662">
    <property type="component" value="Chromosome 5"/>
</dbReference>
<evidence type="ECO:0000313" key="2">
    <source>
        <dbReference type="Proteomes" id="UP001652662"/>
    </source>
</evidence>
<accession>A0ABM4PCP7</accession>
<protein>
    <submittedName>
        <fullName evidence="3">Protein FAM240C</fullName>
    </submittedName>
</protein>